<dbReference type="InterPro" id="IPR036928">
    <property type="entry name" value="AS_sf"/>
</dbReference>
<keyword evidence="3" id="KW-1185">Reference proteome</keyword>
<dbReference type="Pfam" id="PF01425">
    <property type="entry name" value="Amidase"/>
    <property type="match status" value="1"/>
</dbReference>
<feature type="domain" description="Amidase" evidence="1">
    <location>
        <begin position="30"/>
        <end position="476"/>
    </location>
</feature>
<accession>A0A0D6P3R1</accession>
<organism evidence="2 3">
    <name type="scientific">Acidisphaera rubrifaciens HS-AP3</name>
    <dbReference type="NCBI Taxonomy" id="1231350"/>
    <lineage>
        <taxon>Bacteria</taxon>
        <taxon>Pseudomonadati</taxon>
        <taxon>Pseudomonadota</taxon>
        <taxon>Alphaproteobacteria</taxon>
        <taxon>Acetobacterales</taxon>
        <taxon>Acetobacteraceae</taxon>
        <taxon>Acidisphaera</taxon>
    </lineage>
</organism>
<name>A0A0D6P3R1_9PROT</name>
<dbReference type="RefSeq" id="WP_048859749.1">
    <property type="nucleotide sequence ID" value="NZ_BANB01000037.1"/>
</dbReference>
<sequence>MSTSGFTLPEATIDAIHAAYRSGTLTCEALVRAYLDRIAAYDQQGPALNAFAALNPEALAQARALDAAFARDGRFVGPLHGIPVAVKDQAETAGIPTCFGSVALKGYVPTEDSTVAAKLKAAGAIIIGKTTLPDFATSWFGYASATGETKNPYDLARDPGGSSAGTGAAIAANLATVGIGEDTGGSIRLPSSFCNLVGVRVTPGLISRNGLSPLVVFQDTAGPMARTVRDAALLLDAVVGFDPKDPYTTAHTIAGHKGSYADACDAGALSGARIGVLKEAFGSDDDPDCAQVNAVVRGAIGAMEAAGATIVEISLPNLMEYVVETSLYITHSRHDINAFLAARPQLAYHSLDDIVRDGKYHPKLDLIDDIMTGPAQPEDDPQYYRKLAAREAFQRAVVMLVAANGLDGVCFPCSQVLPPTRKELNDGRWTVLGFPTNTLIAAQTWMPSICVPAGFTPDGIPVGMEIIVPPYHEPDLFRLGYAFEQVAPHRRPPASTPAL</sequence>
<evidence type="ECO:0000259" key="1">
    <source>
        <dbReference type="Pfam" id="PF01425"/>
    </source>
</evidence>
<reference evidence="2 3" key="1">
    <citation type="submission" date="2012-11" db="EMBL/GenBank/DDBJ databases">
        <title>Whole genome sequence of Acidisphaera rubrifaciens HS-AP3.</title>
        <authorList>
            <person name="Azuma Y."/>
            <person name="Higashiura N."/>
            <person name="Hirakawa H."/>
            <person name="Matsushita K."/>
        </authorList>
    </citation>
    <scope>NUCLEOTIDE SEQUENCE [LARGE SCALE GENOMIC DNA]</scope>
    <source>
        <strain evidence="2 3">HS-AP3</strain>
    </source>
</reference>
<dbReference type="AlphaFoldDB" id="A0A0D6P3R1"/>
<dbReference type="Proteomes" id="UP000032680">
    <property type="component" value="Unassembled WGS sequence"/>
</dbReference>
<dbReference type="PANTHER" id="PTHR42678:SF34">
    <property type="entry name" value="OS04G0183300 PROTEIN"/>
    <property type="match status" value="1"/>
</dbReference>
<dbReference type="OrthoDB" id="8872210at2"/>
<evidence type="ECO:0000313" key="2">
    <source>
        <dbReference type="EMBL" id="GAN75981.1"/>
    </source>
</evidence>
<dbReference type="InterPro" id="IPR023631">
    <property type="entry name" value="Amidase_dom"/>
</dbReference>
<proteinExistence type="predicted"/>
<dbReference type="SUPFAM" id="SSF75304">
    <property type="entry name" value="Amidase signature (AS) enzymes"/>
    <property type="match status" value="1"/>
</dbReference>
<protein>
    <submittedName>
        <fullName evidence="2">Amidase</fullName>
    </submittedName>
</protein>
<dbReference type="PANTHER" id="PTHR42678">
    <property type="entry name" value="AMIDASE"/>
    <property type="match status" value="1"/>
</dbReference>
<evidence type="ECO:0000313" key="3">
    <source>
        <dbReference type="Proteomes" id="UP000032680"/>
    </source>
</evidence>
<dbReference type="Gene3D" id="3.90.1300.10">
    <property type="entry name" value="Amidase signature (AS) domain"/>
    <property type="match status" value="1"/>
</dbReference>
<gene>
    <name evidence="2" type="ORF">Asru_0037_03</name>
</gene>
<dbReference type="EMBL" id="BANB01000037">
    <property type="protein sequence ID" value="GAN75981.1"/>
    <property type="molecule type" value="Genomic_DNA"/>
</dbReference>
<comment type="caution">
    <text evidence="2">The sequence shown here is derived from an EMBL/GenBank/DDBJ whole genome shotgun (WGS) entry which is preliminary data.</text>
</comment>